<evidence type="ECO:0000256" key="8">
    <source>
        <dbReference type="ARBA" id="ARBA00022801"/>
    </source>
</evidence>
<keyword evidence="7 12" id="KW-0732">Signal</keyword>
<organism evidence="16 17">
    <name type="scientific">Flavobacterium franklandianum</name>
    <dbReference type="NCBI Taxonomy" id="2594430"/>
    <lineage>
        <taxon>Bacteria</taxon>
        <taxon>Pseudomonadati</taxon>
        <taxon>Bacteroidota</taxon>
        <taxon>Flavobacteriia</taxon>
        <taxon>Flavobacteriales</taxon>
        <taxon>Flavobacteriaceae</taxon>
        <taxon>Flavobacterium</taxon>
    </lineage>
</organism>
<dbReference type="InterPro" id="IPR050371">
    <property type="entry name" value="Fungal_virulence_M36"/>
</dbReference>
<feature type="domain" description="FTP" evidence="14">
    <location>
        <begin position="45"/>
        <end position="94"/>
    </location>
</feature>
<dbReference type="EMBL" id="VJZR01000002">
    <property type="protein sequence ID" value="TRX22914.1"/>
    <property type="molecule type" value="Genomic_DNA"/>
</dbReference>
<feature type="domain" description="Secretion system C-terminal sorting" evidence="15">
    <location>
        <begin position="833"/>
        <end position="907"/>
    </location>
</feature>
<keyword evidence="4" id="KW-0964">Secreted</keyword>
<feature type="chain" id="PRO_5021897349" evidence="12">
    <location>
        <begin position="21"/>
        <end position="908"/>
    </location>
</feature>
<dbReference type="InterPro" id="IPR003137">
    <property type="entry name" value="PA_domain"/>
</dbReference>
<protein>
    <submittedName>
        <fullName evidence="16">T9SS type A sorting domain-containing protein</fullName>
    </submittedName>
</protein>
<dbReference type="InterPro" id="IPR027268">
    <property type="entry name" value="Peptidase_M4/M1_CTD_sf"/>
</dbReference>
<evidence type="ECO:0000256" key="11">
    <source>
        <dbReference type="ARBA" id="ARBA00023145"/>
    </source>
</evidence>
<evidence type="ECO:0000256" key="2">
    <source>
        <dbReference type="ARBA" id="ARBA00004613"/>
    </source>
</evidence>
<proteinExistence type="inferred from homology"/>
<dbReference type="InterPro" id="IPR026444">
    <property type="entry name" value="Secre_tail"/>
</dbReference>
<keyword evidence="17" id="KW-1185">Reference proteome</keyword>
<evidence type="ECO:0000256" key="10">
    <source>
        <dbReference type="ARBA" id="ARBA00023049"/>
    </source>
</evidence>
<dbReference type="InterPro" id="IPR001842">
    <property type="entry name" value="Peptidase_M36"/>
</dbReference>
<evidence type="ECO:0000313" key="17">
    <source>
        <dbReference type="Proteomes" id="UP000318585"/>
    </source>
</evidence>
<dbReference type="InterPro" id="IPR011096">
    <property type="entry name" value="FTP_domain"/>
</dbReference>
<evidence type="ECO:0000256" key="4">
    <source>
        <dbReference type="ARBA" id="ARBA00022525"/>
    </source>
</evidence>
<accession>A0A553CR93</accession>
<dbReference type="SUPFAM" id="SSF52025">
    <property type="entry name" value="PA domain"/>
    <property type="match status" value="1"/>
</dbReference>
<comment type="subcellular location">
    <subcellularLocation>
        <location evidence="2">Secreted</location>
    </subcellularLocation>
</comment>
<dbReference type="NCBIfam" id="TIGR04183">
    <property type="entry name" value="Por_Secre_tail"/>
    <property type="match status" value="1"/>
</dbReference>
<dbReference type="InterPro" id="IPR046450">
    <property type="entry name" value="PA_dom_sf"/>
</dbReference>
<dbReference type="Gene3D" id="1.10.390.10">
    <property type="entry name" value="Neutral Protease Domain 2"/>
    <property type="match status" value="1"/>
</dbReference>
<dbReference type="RefSeq" id="WP_144070920.1">
    <property type="nucleotide sequence ID" value="NZ_VJZR01000002.1"/>
</dbReference>
<evidence type="ECO:0000259" key="14">
    <source>
        <dbReference type="Pfam" id="PF07504"/>
    </source>
</evidence>
<dbReference type="Gene3D" id="3.10.170.10">
    <property type="match status" value="1"/>
</dbReference>
<dbReference type="Pfam" id="PF02225">
    <property type="entry name" value="PA"/>
    <property type="match status" value="1"/>
</dbReference>
<evidence type="ECO:0000256" key="6">
    <source>
        <dbReference type="ARBA" id="ARBA00022723"/>
    </source>
</evidence>
<evidence type="ECO:0000259" key="13">
    <source>
        <dbReference type="Pfam" id="PF02225"/>
    </source>
</evidence>
<sequence>MKRILLLFVMLICMSGFSQSNKQKIQSQLNTEMKKFGLTTKDIADWVVESEVTSETTKINNYYIVQRYQGIEIFNAQSNVSMKNGKIINISNNFKKNVAQKVNETTPALSALEAIENAYSRLGINNSTSFSIVETINDKSFKLSDGIQEDLISAKLVYQSTKDEKLKLAWAFQFYSPDGKHLWDLRIDALNGVLLEKNDLTINCNFGYVKQTRYPANYPFNFNESTVSKTVTSPVGVNAGSYRVIPYNYESPNHSPFQLITSPSNTIASPNGWHNSNSLSGTNSALIYSYTRGNNVFAQEDANGNNGTGISPNGGAALNFDFAYGGQTSQPTDYSSASTTNLFYMSNIMHDVWYQYGFNEASGNFQKDNLGRGGITSFIGDDVLADSQDGYSQATATLNNANFSTPNDGSRPRMQMYLWNDGAPPTNFITVNSPASIAGPKIATSNVFEGTDRIPVPVSPNGITSDLVLYKNNPTPPGYNSACQVPLNAAELNGKIALIKRGGCFFNLKVKNAQDAGARAVIVMDTIPNNPTRLSMSSTGVVGITIPAVFVTKEIGDAFIAEMVNGSVNIKLEVPPGLYLYADSSFDNGIIAHEFAHGISNRLTGGPSNTSCLTTPEQMGEGWSDWFALMMQLKTGDSGETAKGIATYAINEATTGGGIRNHPYSTNMTINPLTFADTNGKSFIDPEDSIEKVWVHAVGEIWAATLWDLTWAYIGKYGFSSNIYTGTGGNNKAMQLVIDAMKLQPCNPSFIQARDAIIAADQATTGGQDYCMIWKVFARRGLGVNASSGDNSGDRTNIAAINDQVEDFTEPSAGANCTLLSVNQFINNDKISVYPNPAPRGQLNIHINDFVGKINIQVADLNGRIVYRLNDSNFNIEKAINLNSLQKGIYILKVTNETINYTEKIIIK</sequence>
<dbReference type="PANTHER" id="PTHR33478:SF1">
    <property type="entry name" value="EXTRACELLULAR METALLOPROTEINASE MEP"/>
    <property type="match status" value="1"/>
</dbReference>
<dbReference type="CDD" id="cd04818">
    <property type="entry name" value="PA_subtilisin_1"/>
    <property type="match status" value="1"/>
</dbReference>
<evidence type="ECO:0000313" key="16">
    <source>
        <dbReference type="EMBL" id="TRX22914.1"/>
    </source>
</evidence>
<dbReference type="Proteomes" id="UP000318585">
    <property type="component" value="Unassembled WGS sequence"/>
</dbReference>
<dbReference type="NCBIfam" id="NF038113">
    <property type="entry name" value="T9SSA_dep_M36"/>
    <property type="match status" value="1"/>
</dbReference>
<evidence type="ECO:0000256" key="7">
    <source>
        <dbReference type="ARBA" id="ARBA00022729"/>
    </source>
</evidence>
<dbReference type="GO" id="GO:0008270">
    <property type="term" value="F:zinc ion binding"/>
    <property type="evidence" value="ECO:0007669"/>
    <property type="project" value="InterPro"/>
</dbReference>
<dbReference type="AlphaFoldDB" id="A0A553CR93"/>
<dbReference type="PANTHER" id="PTHR33478">
    <property type="entry name" value="EXTRACELLULAR METALLOPROTEINASE MEP"/>
    <property type="match status" value="1"/>
</dbReference>
<dbReference type="OrthoDB" id="5377264at2"/>
<dbReference type="CDD" id="cd09596">
    <property type="entry name" value="M36"/>
    <property type="match status" value="1"/>
</dbReference>
<keyword evidence="10" id="KW-0482">Metalloprotease</keyword>
<dbReference type="Pfam" id="PF02128">
    <property type="entry name" value="Peptidase_M36"/>
    <property type="match status" value="1"/>
</dbReference>
<keyword evidence="11" id="KW-0865">Zymogen</keyword>
<dbReference type="SUPFAM" id="SSF55486">
    <property type="entry name" value="Metalloproteases ('zincins'), catalytic domain"/>
    <property type="match status" value="1"/>
</dbReference>
<reference evidence="16 17" key="1">
    <citation type="submission" date="2019-07" db="EMBL/GenBank/DDBJ databases">
        <title>Novel species of Flavobacterium.</title>
        <authorList>
            <person name="Liu Q."/>
            <person name="Xin Y.-H."/>
        </authorList>
    </citation>
    <scope>NUCLEOTIDE SEQUENCE [LARGE SCALE GENOMIC DNA]</scope>
    <source>
        <strain evidence="16 17">LB3P56</strain>
    </source>
</reference>
<dbReference type="Pfam" id="PF18962">
    <property type="entry name" value="Por_Secre_tail"/>
    <property type="match status" value="1"/>
</dbReference>
<feature type="signal peptide" evidence="12">
    <location>
        <begin position="1"/>
        <end position="20"/>
    </location>
</feature>
<dbReference type="Gene3D" id="3.50.30.30">
    <property type="match status" value="1"/>
</dbReference>
<gene>
    <name evidence="16" type="ORF">FNW17_03875</name>
</gene>
<evidence type="ECO:0000256" key="5">
    <source>
        <dbReference type="ARBA" id="ARBA00022670"/>
    </source>
</evidence>
<evidence type="ECO:0000256" key="1">
    <source>
        <dbReference type="ARBA" id="ARBA00001947"/>
    </source>
</evidence>
<evidence type="ECO:0000256" key="9">
    <source>
        <dbReference type="ARBA" id="ARBA00022833"/>
    </source>
</evidence>
<feature type="domain" description="PA" evidence="13">
    <location>
        <begin position="479"/>
        <end position="558"/>
    </location>
</feature>
<evidence type="ECO:0000256" key="12">
    <source>
        <dbReference type="SAM" id="SignalP"/>
    </source>
</evidence>
<dbReference type="GO" id="GO:0005615">
    <property type="term" value="C:extracellular space"/>
    <property type="evidence" value="ECO:0007669"/>
    <property type="project" value="InterPro"/>
</dbReference>
<keyword evidence="9" id="KW-0862">Zinc</keyword>
<keyword evidence="8" id="KW-0378">Hydrolase</keyword>
<keyword evidence="5" id="KW-0645">Protease</keyword>
<dbReference type="GO" id="GO:0006508">
    <property type="term" value="P:proteolysis"/>
    <property type="evidence" value="ECO:0007669"/>
    <property type="project" value="UniProtKB-KW"/>
</dbReference>
<evidence type="ECO:0000259" key="15">
    <source>
        <dbReference type="Pfam" id="PF18962"/>
    </source>
</evidence>
<dbReference type="Pfam" id="PF07504">
    <property type="entry name" value="FTP"/>
    <property type="match status" value="1"/>
</dbReference>
<evidence type="ECO:0000256" key="3">
    <source>
        <dbReference type="ARBA" id="ARBA00006006"/>
    </source>
</evidence>
<comment type="cofactor">
    <cofactor evidence="1">
        <name>Zn(2+)</name>
        <dbReference type="ChEBI" id="CHEBI:29105"/>
    </cofactor>
</comment>
<dbReference type="GO" id="GO:0004222">
    <property type="term" value="F:metalloendopeptidase activity"/>
    <property type="evidence" value="ECO:0007669"/>
    <property type="project" value="InterPro"/>
</dbReference>
<comment type="caution">
    <text evidence="16">The sequence shown here is derived from an EMBL/GenBank/DDBJ whole genome shotgun (WGS) entry which is preliminary data.</text>
</comment>
<name>A0A553CR93_9FLAO</name>
<comment type="similarity">
    <text evidence="3">Belongs to the peptidase M36 family.</text>
</comment>
<keyword evidence="6" id="KW-0479">Metal-binding</keyword>